<dbReference type="PANTHER" id="PTHR30383">
    <property type="entry name" value="THIOESTERASE 1/PROTEASE 1/LYSOPHOSPHOLIPASE L1"/>
    <property type="match status" value="1"/>
</dbReference>
<name>A0A3G9IX30_9BACL</name>
<evidence type="ECO:0000313" key="2">
    <source>
        <dbReference type="EMBL" id="BBH23086.1"/>
    </source>
</evidence>
<dbReference type="Proteomes" id="UP000275368">
    <property type="component" value="Chromosome"/>
</dbReference>
<dbReference type="InterPro" id="IPR036514">
    <property type="entry name" value="SGNH_hydro_sf"/>
</dbReference>
<dbReference type="InterPro" id="IPR013830">
    <property type="entry name" value="SGNH_hydro"/>
</dbReference>
<dbReference type="RefSeq" id="WP_164522939.1">
    <property type="nucleotide sequence ID" value="NZ_AP019308.1"/>
</dbReference>
<proteinExistence type="predicted"/>
<dbReference type="AlphaFoldDB" id="A0A3G9IX30"/>
<dbReference type="InterPro" id="IPR051532">
    <property type="entry name" value="Ester_Hydrolysis_Enzymes"/>
</dbReference>
<keyword evidence="3" id="KW-1185">Reference proteome</keyword>
<sequence>MIMYNQTGEAVVMLKERSQSLRYRNVQRGSLKLYSRRLDQDGIPILSYFEEGLDYGVDWQEGTVWRTENSRIPDWSSHIFYGKNRFDQTGMSEFSNEPYTVYADYSYASLTPADNGKAGACAAILPACSARHEQREQISYVVYGDSISTGAEASEHRFAYSFRLYQHLQRLFLNSSVEYHMKAIGGETSRDGMNRLLRDVVPMKPQLVTLAYGMNDQNRMLPDRNDVPVHEYVSNIRKMIDTLKEQLEVDIILVTPCAPNPLWKFSSGEIGEYAEALRNLGREYNLPVADVYRLWMEEIEAGKSYESLLLNNINHPNDYGHSVYEQAFLKLLSE</sequence>
<dbReference type="PANTHER" id="PTHR30383:SF5">
    <property type="entry name" value="SGNH HYDROLASE-TYPE ESTERASE DOMAIN-CONTAINING PROTEIN"/>
    <property type="match status" value="1"/>
</dbReference>
<protein>
    <recommendedName>
        <fullName evidence="1">SGNH hydrolase-type esterase domain-containing protein</fullName>
    </recommendedName>
</protein>
<dbReference type="Pfam" id="PF13472">
    <property type="entry name" value="Lipase_GDSL_2"/>
    <property type="match status" value="1"/>
</dbReference>
<feature type="domain" description="SGNH hydrolase-type esterase" evidence="1">
    <location>
        <begin position="142"/>
        <end position="321"/>
    </location>
</feature>
<gene>
    <name evidence="2" type="ORF">Back11_44310</name>
</gene>
<accession>A0A3G9IX30</accession>
<organism evidence="2 3">
    <name type="scientific">Paenibacillus baekrokdamisoli</name>
    <dbReference type="NCBI Taxonomy" id="1712516"/>
    <lineage>
        <taxon>Bacteria</taxon>
        <taxon>Bacillati</taxon>
        <taxon>Bacillota</taxon>
        <taxon>Bacilli</taxon>
        <taxon>Bacillales</taxon>
        <taxon>Paenibacillaceae</taxon>
        <taxon>Paenibacillus</taxon>
    </lineage>
</organism>
<evidence type="ECO:0000259" key="1">
    <source>
        <dbReference type="Pfam" id="PF13472"/>
    </source>
</evidence>
<dbReference type="KEGG" id="pbk:Back11_44310"/>
<dbReference type="Gene3D" id="3.40.50.1110">
    <property type="entry name" value="SGNH hydrolase"/>
    <property type="match status" value="1"/>
</dbReference>
<reference evidence="2 3" key="1">
    <citation type="submission" date="2018-11" db="EMBL/GenBank/DDBJ databases">
        <title>Complete genome sequence of Paenibacillus baekrokdamisoli strain KCTC 33723.</title>
        <authorList>
            <person name="Kang S.W."/>
            <person name="Lee K.C."/>
            <person name="Kim K.K."/>
            <person name="Kim J.S."/>
            <person name="Kim D.S."/>
            <person name="Ko S.H."/>
            <person name="Yang S.H."/>
            <person name="Lee J.S."/>
        </authorList>
    </citation>
    <scope>NUCLEOTIDE SEQUENCE [LARGE SCALE GENOMIC DNA]</scope>
    <source>
        <strain evidence="2 3">KCTC 33723</strain>
    </source>
</reference>
<evidence type="ECO:0000313" key="3">
    <source>
        <dbReference type="Proteomes" id="UP000275368"/>
    </source>
</evidence>
<dbReference type="EMBL" id="AP019308">
    <property type="protein sequence ID" value="BBH23086.1"/>
    <property type="molecule type" value="Genomic_DNA"/>
</dbReference>
<dbReference type="GO" id="GO:0004622">
    <property type="term" value="F:phosphatidylcholine lysophospholipase activity"/>
    <property type="evidence" value="ECO:0007669"/>
    <property type="project" value="TreeGrafter"/>
</dbReference>
<dbReference type="SUPFAM" id="SSF52266">
    <property type="entry name" value="SGNH hydrolase"/>
    <property type="match status" value="1"/>
</dbReference>